<proteinExistence type="predicted"/>
<reference evidence="1" key="1">
    <citation type="submission" date="2019-03" db="EMBL/GenBank/DDBJ databases">
        <title>Metabolic reconstructions from genomes of highly enriched 'Candidatus Accumulibacter' and 'Candidatus Competibacter' bioreactor populations.</title>
        <authorList>
            <person name="Annavajhala M.K."/>
            <person name="Welles L."/>
            <person name="Abbas B."/>
            <person name="Sorokin D."/>
            <person name="Park H."/>
            <person name="Van Loosdrecht M."/>
            <person name="Chandran K."/>
        </authorList>
    </citation>
    <scope>NUCLEOTIDE SEQUENCE</scope>
    <source>
        <strain evidence="1">SBR_L</strain>
    </source>
</reference>
<keyword evidence="2" id="KW-1185">Reference proteome</keyword>
<comment type="caution">
    <text evidence="1">The sequence shown here is derived from an EMBL/GenBank/DDBJ whole genome shotgun (WGS) entry which is preliminary data.</text>
</comment>
<dbReference type="InterPro" id="IPR021388">
    <property type="entry name" value="DUF3024"/>
</dbReference>
<dbReference type="Pfam" id="PF11225">
    <property type="entry name" value="DUF3024"/>
    <property type="match status" value="1"/>
</dbReference>
<dbReference type="RefSeq" id="WP_169071766.1">
    <property type="nucleotide sequence ID" value="NZ_JAZKUC010000001.1"/>
</dbReference>
<protein>
    <submittedName>
        <fullName evidence="1">Uncharacterized protein</fullName>
    </submittedName>
</protein>
<evidence type="ECO:0000313" key="2">
    <source>
        <dbReference type="Proteomes" id="UP000886469"/>
    </source>
</evidence>
<evidence type="ECO:0000313" key="1">
    <source>
        <dbReference type="EMBL" id="NMQ07470.1"/>
    </source>
</evidence>
<organism evidence="1 2">
    <name type="scientific">Candidatus Accumulibacter contiguus</name>
    <dbReference type="NCBI Taxonomy" id="2954381"/>
    <lineage>
        <taxon>Bacteria</taxon>
        <taxon>Pseudomonadati</taxon>
        <taxon>Pseudomonadota</taxon>
        <taxon>Betaproteobacteria</taxon>
        <taxon>Candidatus Accumulibacter</taxon>
    </lineage>
</organism>
<gene>
    <name evidence="1" type="ORF">E4Q08_20605</name>
</gene>
<name>A0ABX1TFZ4_9PROT</name>
<accession>A0ABX1TFZ4</accession>
<dbReference type="EMBL" id="SPMX01000078">
    <property type="protein sequence ID" value="NMQ07470.1"/>
    <property type="molecule type" value="Genomic_DNA"/>
</dbReference>
<sequence length="110" mass="13075">MPGIAVVETVLKPKYIQSPPAPDQFQHNYIADIYTKWYRHYFYFCAKYCVPHPDAMVPFFEAKFSRLEYTGRERFNMSYMRHTGEWVNIYSDLAIEECLVAITEDSLFEP</sequence>
<dbReference type="Proteomes" id="UP000886469">
    <property type="component" value="Unassembled WGS sequence"/>
</dbReference>